<evidence type="ECO:0000313" key="5">
    <source>
        <dbReference type="Ensembl" id="ENSATEP00000021141.3"/>
    </source>
</evidence>
<dbReference type="PANTHER" id="PTHR21472:SF15">
    <property type="entry name" value="ENDONUCLEASE DOMAIN-CONTAINING 1 PROTEIN-RELATED"/>
    <property type="match status" value="1"/>
</dbReference>
<feature type="compositionally biased region" description="Polar residues" evidence="1">
    <location>
        <begin position="120"/>
        <end position="131"/>
    </location>
</feature>
<name>A0A3Q1JYN4_ANATE</name>
<dbReference type="InterPro" id="IPR001604">
    <property type="entry name" value="Endo_G_ENPP1-like_dom"/>
</dbReference>
<dbReference type="GeneTree" id="ENSGT01030000234592"/>
<dbReference type="PANTHER" id="PTHR21472">
    <property type="entry name" value="ENDONUCLEASE DOMAIN-CONTAINING 1 PROTEIN ENDOD1"/>
    <property type="match status" value="1"/>
</dbReference>
<evidence type="ECO:0000256" key="1">
    <source>
        <dbReference type="SAM" id="MobiDB-lite"/>
    </source>
</evidence>
<dbReference type="STRING" id="64144.ENSATEP00000021141"/>
<dbReference type="InParanoid" id="A0A3Q1JYN4"/>
<dbReference type="SMART" id="SM00477">
    <property type="entry name" value="NUC"/>
    <property type="match status" value="1"/>
</dbReference>
<protein>
    <recommendedName>
        <fullName evidence="7">Endonuclease domain-containing 1 protein-like</fullName>
    </recommendedName>
</protein>
<dbReference type="Proteomes" id="UP000265040">
    <property type="component" value="Chromosome 18"/>
</dbReference>
<dbReference type="InterPro" id="IPR044929">
    <property type="entry name" value="DNA/RNA_non-sp_Endonuclease_sf"/>
</dbReference>
<keyword evidence="6" id="KW-1185">Reference proteome</keyword>
<dbReference type="RefSeq" id="XP_026225433.1">
    <property type="nucleotide sequence ID" value="XM_026369648.1"/>
</dbReference>
<evidence type="ECO:0000259" key="3">
    <source>
        <dbReference type="SMART" id="SM00477"/>
    </source>
</evidence>
<feature type="signal peptide" evidence="2">
    <location>
        <begin position="1"/>
        <end position="26"/>
    </location>
</feature>
<dbReference type="Ensembl" id="ENSATET00000021499.3">
    <property type="protein sequence ID" value="ENSATEP00000021141.3"/>
    <property type="gene ID" value="ENSATEG00000014686.3"/>
</dbReference>
<feature type="domain" description="DNA/RNA non-specific endonuclease/pyrophosphatase/phosphodiesterase" evidence="4">
    <location>
        <begin position="71"/>
        <end position="301"/>
    </location>
</feature>
<dbReference type="SUPFAM" id="SSF54060">
    <property type="entry name" value="His-Me finger endonucleases"/>
    <property type="match status" value="1"/>
</dbReference>
<dbReference type="InterPro" id="IPR039015">
    <property type="entry name" value="ENDOD1"/>
</dbReference>
<accession>A0A3Q1JYN4</accession>
<dbReference type="GO" id="GO:0016787">
    <property type="term" value="F:hydrolase activity"/>
    <property type="evidence" value="ECO:0007669"/>
    <property type="project" value="InterPro"/>
</dbReference>
<reference evidence="5" key="1">
    <citation type="submission" date="2021-04" db="EMBL/GenBank/DDBJ databases">
        <authorList>
            <consortium name="Wellcome Sanger Institute Data Sharing"/>
        </authorList>
    </citation>
    <scope>NUCLEOTIDE SEQUENCE [LARGE SCALE GENOMIC DNA]</scope>
</reference>
<organism evidence="5 6">
    <name type="scientific">Anabas testudineus</name>
    <name type="common">Climbing perch</name>
    <name type="synonym">Anthias testudineus</name>
    <dbReference type="NCBI Taxonomy" id="64144"/>
    <lineage>
        <taxon>Eukaryota</taxon>
        <taxon>Metazoa</taxon>
        <taxon>Chordata</taxon>
        <taxon>Craniata</taxon>
        <taxon>Vertebrata</taxon>
        <taxon>Euteleostomi</taxon>
        <taxon>Actinopterygii</taxon>
        <taxon>Neopterygii</taxon>
        <taxon>Teleostei</taxon>
        <taxon>Neoteleostei</taxon>
        <taxon>Acanthomorphata</taxon>
        <taxon>Anabantaria</taxon>
        <taxon>Anabantiformes</taxon>
        <taxon>Anabantoidei</taxon>
        <taxon>Anabantidae</taxon>
        <taxon>Anabas</taxon>
    </lineage>
</organism>
<evidence type="ECO:0000259" key="4">
    <source>
        <dbReference type="SMART" id="SM00892"/>
    </source>
</evidence>
<dbReference type="AlphaFoldDB" id="A0A3Q1JYN4"/>
<evidence type="ECO:0000313" key="6">
    <source>
        <dbReference type="Proteomes" id="UP000265040"/>
    </source>
</evidence>
<feature type="compositionally biased region" description="Low complexity" evidence="1">
    <location>
        <begin position="321"/>
        <end position="370"/>
    </location>
</feature>
<dbReference type="InterPro" id="IPR044925">
    <property type="entry name" value="His-Me_finger_sf"/>
</dbReference>
<dbReference type="SMART" id="SM00892">
    <property type="entry name" value="Endonuclease_NS"/>
    <property type="match status" value="1"/>
</dbReference>
<dbReference type="GO" id="GO:0003676">
    <property type="term" value="F:nucleic acid binding"/>
    <property type="evidence" value="ECO:0007669"/>
    <property type="project" value="InterPro"/>
</dbReference>
<dbReference type="InterPro" id="IPR020821">
    <property type="entry name" value="ENPP1-3/EXOG-like_nuc-like"/>
</dbReference>
<dbReference type="RefSeq" id="XP_026225434.1">
    <property type="nucleotide sequence ID" value="XM_026369649.1"/>
</dbReference>
<sequence>MMSPLKMWCLLPFAVLLLLSITPTETEVVNEMSDCEGFLLNETLPNIPGVLEHGNIQDQNRYKVICQTYNDTRRFVTLYDTNNKIPVFSAYKYRGGQKERKRPPWMIEPQLEDTNDKNMQKSNKPAYQHQASNEDYKKNSDYNRGHLFPWSYGFERSDKISTCTLTNIVPQVNSFNNGSWQNMENCVKCVLEKYCNNSNGKIEGYVVTGAKPGTFKIKEKVNIPSMLWSAFCCYSQIEKKWIASAHWGNNTKYGPKYLETKTLEELQQELSTGNKRFQVFPGTQCPLKETVAKYYPEINEDFKIKNKNKKKETKFCPPQPTTTSPQPTTTSPQPTTTSPQPTTTSPQPTTTSPQPTTTSPQPTTTSPQPTLKRVPASDAPQH</sequence>
<feature type="domain" description="ENPP1-3/EXOG-like endonuclease/phosphodiesterase" evidence="3">
    <location>
        <begin position="72"/>
        <end position="283"/>
    </location>
</feature>
<proteinExistence type="predicted"/>
<feature type="region of interest" description="Disordered" evidence="1">
    <location>
        <begin position="309"/>
        <end position="382"/>
    </location>
</feature>
<dbReference type="Gene3D" id="3.40.570.10">
    <property type="entry name" value="Extracellular Endonuclease, subunit A"/>
    <property type="match status" value="1"/>
</dbReference>
<feature type="chain" id="PRO_5043792288" description="Endonuclease domain-containing 1 protein-like" evidence="2">
    <location>
        <begin position="27"/>
        <end position="382"/>
    </location>
</feature>
<reference evidence="5" key="3">
    <citation type="submission" date="2025-09" db="UniProtKB">
        <authorList>
            <consortium name="Ensembl"/>
        </authorList>
    </citation>
    <scope>IDENTIFICATION</scope>
</reference>
<dbReference type="Pfam" id="PF01223">
    <property type="entry name" value="Endonuclease_NS"/>
    <property type="match status" value="1"/>
</dbReference>
<evidence type="ECO:0008006" key="7">
    <source>
        <dbReference type="Google" id="ProtNLM"/>
    </source>
</evidence>
<reference evidence="5" key="2">
    <citation type="submission" date="2025-08" db="UniProtKB">
        <authorList>
            <consortium name="Ensembl"/>
        </authorList>
    </citation>
    <scope>IDENTIFICATION</scope>
</reference>
<feature type="region of interest" description="Disordered" evidence="1">
    <location>
        <begin position="115"/>
        <end position="140"/>
    </location>
</feature>
<evidence type="ECO:0000256" key="2">
    <source>
        <dbReference type="SAM" id="SignalP"/>
    </source>
</evidence>
<keyword evidence="2" id="KW-0732">Signal</keyword>
<dbReference type="GeneID" id="113168600"/>
<dbReference type="GO" id="GO:0046872">
    <property type="term" value="F:metal ion binding"/>
    <property type="evidence" value="ECO:0007669"/>
    <property type="project" value="InterPro"/>
</dbReference>